<dbReference type="AlphaFoldDB" id="A0A085N659"/>
<evidence type="ECO:0000313" key="1">
    <source>
        <dbReference type="EMBL" id="KFD59981.1"/>
    </source>
</evidence>
<protein>
    <submittedName>
        <fullName evidence="2">Uncharacterized protein</fullName>
    </submittedName>
</protein>
<dbReference type="Proteomes" id="UP000030758">
    <property type="component" value="Unassembled WGS sequence"/>
</dbReference>
<reference evidence="2" key="1">
    <citation type="journal article" date="2014" name="Nat. Genet.">
        <title>Genome and transcriptome of the porcine whipworm Trichuris suis.</title>
        <authorList>
            <person name="Jex A.R."/>
            <person name="Nejsum P."/>
            <person name="Schwarz E.M."/>
            <person name="Hu L."/>
            <person name="Young N.D."/>
            <person name="Hall R.S."/>
            <person name="Korhonen P.K."/>
            <person name="Liao S."/>
            <person name="Thamsborg S."/>
            <person name="Xia J."/>
            <person name="Xu P."/>
            <person name="Wang S."/>
            <person name="Scheerlinck J.P."/>
            <person name="Hofmann A."/>
            <person name="Sternberg P.W."/>
            <person name="Wang J."/>
            <person name="Gasser R.B."/>
        </authorList>
    </citation>
    <scope>NUCLEOTIDE SEQUENCE [LARGE SCALE GENOMIC DNA]</scope>
    <source>
        <strain evidence="2">DCEP-RM93F</strain>
    </source>
</reference>
<dbReference type="EMBL" id="KL367706">
    <property type="protein sequence ID" value="KFD59981.1"/>
    <property type="molecule type" value="Genomic_DNA"/>
</dbReference>
<dbReference type="EMBL" id="KL367547">
    <property type="protein sequence ID" value="KFD64955.1"/>
    <property type="molecule type" value="Genomic_DNA"/>
</dbReference>
<evidence type="ECO:0000313" key="2">
    <source>
        <dbReference type="EMBL" id="KFD64955.1"/>
    </source>
</evidence>
<proteinExistence type="predicted"/>
<sequence length="74" mass="8420">MLAEAAGFQCVIKPVIWHNDTTLKTDLVLSKNSKSWILDVAIPWENNEPLDRRHTEKCRKYANLSVAVGRLTRG</sequence>
<accession>A0A085N659</accession>
<name>A0A085N659_9BILA</name>
<gene>
    <name evidence="2" type="ORF">M514_22898</name>
    <name evidence="1" type="ORF">M514_27829</name>
</gene>
<organism evidence="2">
    <name type="scientific">Trichuris suis</name>
    <name type="common">pig whipworm</name>
    <dbReference type="NCBI Taxonomy" id="68888"/>
    <lineage>
        <taxon>Eukaryota</taxon>
        <taxon>Metazoa</taxon>
        <taxon>Ecdysozoa</taxon>
        <taxon>Nematoda</taxon>
        <taxon>Enoplea</taxon>
        <taxon>Dorylaimia</taxon>
        <taxon>Trichinellida</taxon>
        <taxon>Trichuridae</taxon>
        <taxon>Trichuris</taxon>
    </lineage>
</organism>